<organism evidence="1 2">
    <name type="scientific">Actinacidiphila oryziradicis</name>
    <dbReference type="NCBI Taxonomy" id="2571141"/>
    <lineage>
        <taxon>Bacteria</taxon>
        <taxon>Bacillati</taxon>
        <taxon>Actinomycetota</taxon>
        <taxon>Actinomycetes</taxon>
        <taxon>Kitasatosporales</taxon>
        <taxon>Streptomycetaceae</taxon>
        <taxon>Actinacidiphila</taxon>
    </lineage>
</organism>
<dbReference type="EMBL" id="SUMC01000052">
    <property type="protein sequence ID" value="TKA04556.1"/>
    <property type="molecule type" value="Genomic_DNA"/>
</dbReference>
<dbReference type="AlphaFoldDB" id="A0A4U0S661"/>
<sequence length="103" mass="11009">MLAHVWPIVTDPLAYLATVLDAAQRDAEAARDATFAKDGHCVVTGPFGDGDALGTVQSEVSEAIIGESDDDVPFPFARHIARHGPQATLRRIAACLRPDLPVY</sequence>
<dbReference type="RefSeq" id="WP_136728390.1">
    <property type="nucleotide sequence ID" value="NZ_SUMC01000052.1"/>
</dbReference>
<accession>A0A4U0S661</accession>
<dbReference type="Proteomes" id="UP000305778">
    <property type="component" value="Unassembled WGS sequence"/>
</dbReference>
<proteinExistence type="predicted"/>
<evidence type="ECO:0000313" key="1">
    <source>
        <dbReference type="EMBL" id="TKA04556.1"/>
    </source>
</evidence>
<keyword evidence="2" id="KW-1185">Reference proteome</keyword>
<name>A0A4U0S661_9ACTN</name>
<evidence type="ECO:0000313" key="2">
    <source>
        <dbReference type="Proteomes" id="UP000305778"/>
    </source>
</evidence>
<protein>
    <submittedName>
        <fullName evidence="1">Uncharacterized protein</fullName>
    </submittedName>
</protein>
<reference evidence="1 2" key="1">
    <citation type="submission" date="2019-04" db="EMBL/GenBank/DDBJ databases">
        <title>Streptomyces oryziradicis sp. nov., a novel actinomycete isolated from rhizosphere soil of rice (Oryza sativa L.).</title>
        <authorList>
            <person name="Li C."/>
        </authorList>
    </citation>
    <scope>NUCLEOTIDE SEQUENCE [LARGE SCALE GENOMIC DNA]</scope>
    <source>
        <strain evidence="1 2">NEAU-C40</strain>
    </source>
</reference>
<comment type="caution">
    <text evidence="1">The sequence shown here is derived from an EMBL/GenBank/DDBJ whole genome shotgun (WGS) entry which is preliminary data.</text>
</comment>
<gene>
    <name evidence="1" type="ORF">FCI23_36030</name>
</gene>